<evidence type="ECO:0000313" key="2">
    <source>
        <dbReference type="EMBL" id="KDO00285.1"/>
    </source>
</evidence>
<reference evidence="2 3" key="2">
    <citation type="journal article" date="2016" name="Front. Microbiol.">
        <title>When Genome-Based Approach Meets the 'Old but Good': Revealing Genes Involved in the Antibacterial Activity of Pseudomonas sp. P482 against Soft Rot Pathogens.</title>
        <authorList>
            <person name="Krzyzanowska D.M."/>
            <person name="Ossowicki A."/>
            <person name="Rajewska M."/>
            <person name="Maciag T."/>
            <person name="Jablonska M."/>
            <person name="Obuchowski M."/>
            <person name="Heeb S."/>
            <person name="Jafra S."/>
        </authorList>
    </citation>
    <scope>NUCLEOTIDE SEQUENCE [LARGE SCALE GENOMIC DNA]</scope>
    <source>
        <strain evidence="2 3">P482</strain>
    </source>
</reference>
<dbReference type="EMBL" id="CP071706">
    <property type="protein sequence ID" value="KDO00285.1"/>
    <property type="molecule type" value="Genomic_DNA"/>
</dbReference>
<feature type="compositionally biased region" description="Low complexity" evidence="1">
    <location>
        <begin position="116"/>
        <end position="127"/>
    </location>
</feature>
<evidence type="ECO:0000256" key="1">
    <source>
        <dbReference type="SAM" id="MobiDB-lite"/>
    </source>
</evidence>
<dbReference type="Proteomes" id="UP000027121">
    <property type="component" value="Chromosome"/>
</dbReference>
<dbReference type="KEGG" id="pdw:BV82_1827"/>
<reference evidence="2 3" key="1">
    <citation type="journal article" date="2014" name="Genome Announc.">
        <title>Genome Sequence of Pseudomonas sp. Strain P482, a Tomato Rhizosphere Isolate with Broad-Spectrum Antimicrobial Activity.</title>
        <authorList>
            <person name="Krzyzanowska D.M."/>
            <person name="Ossowicki A."/>
            <person name="Jafra S."/>
        </authorList>
    </citation>
    <scope>NUCLEOTIDE SEQUENCE [LARGE SCALE GENOMIC DNA]</scope>
    <source>
        <strain evidence="2 3">P482</strain>
    </source>
</reference>
<dbReference type="RefSeq" id="WP_010221366.1">
    <property type="nucleotide sequence ID" value="NZ_CATKPL010000057.1"/>
</dbReference>
<proteinExistence type="predicted"/>
<evidence type="ECO:0000313" key="3">
    <source>
        <dbReference type="Proteomes" id="UP000027121"/>
    </source>
</evidence>
<sequence length="256" mass="27563">MKRSKTIRLVALGSLPLVLSACGDRPTRIISETKRYQDVDYCVMDGVPRQVCQQAWVAAQNHHAANVPRFVTAEGCEAAYFKCDYRRYANNYIPPMEGFALTTERQVYADDEDEGSSSSSTNSSSSSGGSGGGRRYYEYTDTDPRYSSEAIYHERDGRNAFKVSTLTEQVARHNYYTGLDTSHPASQPFSEAAQHAAMSGGGGTGASSDPAHVSGAHPTVIPMAQPNRLIGSARPFAVGSHNGFVSRASGRGGFAS</sequence>
<dbReference type="AlphaFoldDB" id="A0AAP0SH08"/>
<accession>A0AAP0SH08</accession>
<dbReference type="GeneID" id="98285580"/>
<keyword evidence="3" id="KW-1185">Reference proteome</keyword>
<dbReference type="PROSITE" id="PS51257">
    <property type="entry name" value="PROKAR_LIPOPROTEIN"/>
    <property type="match status" value="1"/>
</dbReference>
<dbReference type="InterPro" id="IPR009576">
    <property type="entry name" value="Biofilm_formation_YgiB"/>
</dbReference>
<protein>
    <submittedName>
        <fullName evidence="2">DUF1190 domain-containing protein</fullName>
    </submittedName>
</protein>
<dbReference type="Pfam" id="PF06693">
    <property type="entry name" value="DUF1190"/>
    <property type="match status" value="1"/>
</dbReference>
<organism evidence="2 3">
    <name type="scientific">Pseudomonas donghuensis</name>
    <dbReference type="NCBI Taxonomy" id="1163398"/>
    <lineage>
        <taxon>Bacteria</taxon>
        <taxon>Pseudomonadati</taxon>
        <taxon>Pseudomonadota</taxon>
        <taxon>Gammaproteobacteria</taxon>
        <taxon>Pseudomonadales</taxon>
        <taxon>Pseudomonadaceae</taxon>
        <taxon>Pseudomonas</taxon>
    </lineage>
</organism>
<feature type="region of interest" description="Disordered" evidence="1">
    <location>
        <begin position="109"/>
        <end position="140"/>
    </location>
</feature>
<gene>
    <name evidence="2" type="ORF">BV82_1827</name>
</gene>
<name>A0AAP0SH08_9PSED</name>